<feature type="transmembrane region" description="Helical" evidence="13">
    <location>
        <begin position="133"/>
        <end position="159"/>
    </location>
</feature>
<evidence type="ECO:0000313" key="15">
    <source>
        <dbReference type="Proteomes" id="UP000019205"/>
    </source>
</evidence>
<dbReference type="AlphaFoldDB" id="A4A3N2"/>
<comment type="similarity">
    <text evidence="3 12">Belongs to the CcmB/CycW/HelB family.</text>
</comment>
<evidence type="ECO:0000256" key="7">
    <source>
        <dbReference type="ARBA" id="ARBA00022519"/>
    </source>
</evidence>
<protein>
    <recommendedName>
        <fullName evidence="4 12">Heme exporter protein B</fullName>
    </recommendedName>
</protein>
<keyword evidence="10 13" id="KW-1133">Transmembrane helix</keyword>
<evidence type="ECO:0000256" key="4">
    <source>
        <dbReference type="ARBA" id="ARBA00016452"/>
    </source>
</evidence>
<dbReference type="PRINTS" id="PR01414">
    <property type="entry name" value="CCMBBIOGNSIS"/>
</dbReference>
<dbReference type="GO" id="GO:0017004">
    <property type="term" value="P:cytochrome complex assembly"/>
    <property type="evidence" value="ECO:0007669"/>
    <property type="project" value="UniProtKB-KW"/>
</dbReference>
<accession>A4A3N2</accession>
<evidence type="ECO:0000256" key="8">
    <source>
        <dbReference type="ARBA" id="ARBA00022692"/>
    </source>
</evidence>
<keyword evidence="7 12" id="KW-0997">Cell inner membrane</keyword>
<dbReference type="PANTHER" id="PTHR30070:SF1">
    <property type="entry name" value="CYTOCHROME C BIOGENESIS B-RELATED"/>
    <property type="match status" value="1"/>
</dbReference>
<evidence type="ECO:0000256" key="11">
    <source>
        <dbReference type="ARBA" id="ARBA00023136"/>
    </source>
</evidence>
<dbReference type="Proteomes" id="UP000019205">
    <property type="component" value="Chromosome"/>
</dbReference>
<dbReference type="eggNOG" id="COG2386">
    <property type="taxonomic scope" value="Bacteria"/>
</dbReference>
<evidence type="ECO:0000256" key="5">
    <source>
        <dbReference type="ARBA" id="ARBA00022448"/>
    </source>
</evidence>
<evidence type="ECO:0000256" key="3">
    <source>
        <dbReference type="ARBA" id="ARBA00010544"/>
    </source>
</evidence>
<keyword evidence="5 12" id="KW-0813">Transport</keyword>
<evidence type="ECO:0000256" key="12">
    <source>
        <dbReference type="PIRNR" id="PIRNR002764"/>
    </source>
</evidence>
<dbReference type="HOGENOM" id="CLU_079069_1_0_6"/>
<feature type="transmembrane region" description="Helical" evidence="13">
    <location>
        <begin position="52"/>
        <end position="71"/>
    </location>
</feature>
<evidence type="ECO:0000256" key="6">
    <source>
        <dbReference type="ARBA" id="ARBA00022475"/>
    </source>
</evidence>
<dbReference type="GO" id="GO:0015232">
    <property type="term" value="F:heme transmembrane transporter activity"/>
    <property type="evidence" value="ECO:0007669"/>
    <property type="project" value="InterPro"/>
</dbReference>
<proteinExistence type="inferred from homology"/>
<dbReference type="RefSeq" id="WP_008295750.1">
    <property type="nucleotide sequence ID" value="NZ_CM002299.1"/>
</dbReference>
<evidence type="ECO:0000256" key="10">
    <source>
        <dbReference type="ARBA" id="ARBA00022989"/>
    </source>
</evidence>
<name>A4A3N2_9GAMM</name>
<evidence type="ECO:0000313" key="14">
    <source>
        <dbReference type="EMBL" id="EAQ99305.1"/>
    </source>
</evidence>
<dbReference type="Pfam" id="PF03379">
    <property type="entry name" value="CcmB"/>
    <property type="match status" value="1"/>
</dbReference>
<evidence type="ECO:0000256" key="9">
    <source>
        <dbReference type="ARBA" id="ARBA00022748"/>
    </source>
</evidence>
<feature type="transmembrane region" description="Helical" evidence="13">
    <location>
        <begin position="199"/>
        <end position="222"/>
    </location>
</feature>
<keyword evidence="11 12" id="KW-0472">Membrane</keyword>
<dbReference type="NCBIfam" id="TIGR01190">
    <property type="entry name" value="ccmB"/>
    <property type="match status" value="1"/>
</dbReference>
<dbReference type="PIRSF" id="PIRSF002764">
    <property type="entry name" value="CcmB"/>
    <property type="match status" value="1"/>
</dbReference>
<reference evidence="14 15" key="1">
    <citation type="journal article" date="2007" name="Proc. Natl. Acad. Sci. U.S.A.">
        <title>Characterization of a marine gammaproteobacterium capable of aerobic anoxygenic photosynthesis.</title>
        <authorList>
            <person name="Fuchs B.M."/>
            <person name="Spring S."/>
            <person name="Teeling H."/>
            <person name="Quast C."/>
            <person name="Wulf J."/>
            <person name="Schattenhofer M."/>
            <person name="Yan S."/>
            <person name="Ferriera S."/>
            <person name="Johnson J."/>
            <person name="Glockner F.O."/>
            <person name="Amann R."/>
        </authorList>
    </citation>
    <scope>NUCLEOTIDE SEQUENCE [LARGE SCALE GENOMIC DNA]</scope>
    <source>
        <strain evidence="14">KT71</strain>
    </source>
</reference>
<dbReference type="OrthoDB" id="9799895at2"/>
<keyword evidence="8 13" id="KW-0812">Transmembrane</keyword>
<sequence length="228" mass="23567">MSGASSRSVYGALLRRQLTLALRRPVQLLNPVLFFAIVVVLFPLGLGPAPDTLSVFAGGILWIVALLSNMLGAETLFQGDYDDGSLDQLLIAEQPLYFLVMPHLLVQWLISGLLLALLSPLFALMLGLPSAGVGVLVASLALGSGVMSVLGAIGAALTVGLRRGGMLVAFLVTPFYMPVLIFGAGAVRAAVEGLPFLPYLALLGAMFSLALALGPAAIAAALRISADA</sequence>
<comment type="function">
    <text evidence="1 12">Required for the export of heme to the periplasm for the biogenesis of c-type cytochromes.</text>
</comment>
<dbReference type="GO" id="GO:1903607">
    <property type="term" value="P:cytochrome c biosynthetic process"/>
    <property type="evidence" value="ECO:0007669"/>
    <property type="project" value="TreeGrafter"/>
</dbReference>
<dbReference type="InterPro" id="IPR003544">
    <property type="entry name" value="Cyt_c_biogenesis_CcmB"/>
</dbReference>
<dbReference type="PANTHER" id="PTHR30070">
    <property type="entry name" value="HEME EXPORTER PROTEIN B"/>
    <property type="match status" value="1"/>
</dbReference>
<feature type="transmembrane region" description="Helical" evidence="13">
    <location>
        <begin position="166"/>
        <end position="187"/>
    </location>
</feature>
<keyword evidence="9 12" id="KW-0201">Cytochrome c-type biogenesis</keyword>
<comment type="subcellular location">
    <subcellularLocation>
        <location evidence="2">Cell inner membrane</location>
        <topology evidence="2">Multi-pass membrane protein</topology>
    </subcellularLocation>
</comment>
<evidence type="ECO:0000256" key="2">
    <source>
        <dbReference type="ARBA" id="ARBA00004429"/>
    </source>
</evidence>
<dbReference type="GO" id="GO:0005886">
    <property type="term" value="C:plasma membrane"/>
    <property type="evidence" value="ECO:0007669"/>
    <property type="project" value="UniProtKB-SubCell"/>
</dbReference>
<feature type="transmembrane region" description="Helical" evidence="13">
    <location>
        <begin position="28"/>
        <end position="46"/>
    </location>
</feature>
<evidence type="ECO:0000256" key="1">
    <source>
        <dbReference type="ARBA" id="ARBA00002442"/>
    </source>
</evidence>
<organism evidence="14 15">
    <name type="scientific">Congregibacter litoralis KT71</name>
    <dbReference type="NCBI Taxonomy" id="314285"/>
    <lineage>
        <taxon>Bacteria</taxon>
        <taxon>Pseudomonadati</taxon>
        <taxon>Pseudomonadota</taxon>
        <taxon>Gammaproteobacteria</taxon>
        <taxon>Cellvibrionales</taxon>
        <taxon>Halieaceae</taxon>
        <taxon>Congregibacter</taxon>
    </lineage>
</organism>
<keyword evidence="6 12" id="KW-1003">Cell membrane</keyword>
<comment type="caution">
    <text evidence="14">The sequence shown here is derived from an EMBL/GenBank/DDBJ whole genome shotgun (WGS) entry which is preliminary data.</text>
</comment>
<feature type="transmembrane region" description="Helical" evidence="13">
    <location>
        <begin position="104"/>
        <end position="127"/>
    </location>
</feature>
<gene>
    <name evidence="14" type="ORF">KT71_16586</name>
</gene>
<reference evidence="14 15" key="2">
    <citation type="journal article" date="2009" name="PLoS ONE">
        <title>The photosynthetic apparatus and its regulation in the aerobic gammaproteobacterium Congregibacter litoralis gen. nov., sp. nov.</title>
        <authorList>
            <person name="Spring S."/>
            <person name="Lunsdorf H."/>
            <person name="Fuchs B.M."/>
            <person name="Tindall B.J."/>
        </authorList>
    </citation>
    <scope>NUCLEOTIDE SEQUENCE [LARGE SCALE GENOMIC DNA]</scope>
    <source>
        <strain evidence="14">KT71</strain>
    </source>
</reference>
<keyword evidence="15" id="KW-1185">Reference proteome</keyword>
<evidence type="ECO:0000256" key="13">
    <source>
        <dbReference type="SAM" id="Phobius"/>
    </source>
</evidence>
<dbReference type="EMBL" id="AAOA02000001">
    <property type="protein sequence ID" value="EAQ99305.1"/>
    <property type="molecule type" value="Genomic_DNA"/>
</dbReference>
<dbReference type="STRING" id="314285.KT71_16586"/>
<dbReference type="InterPro" id="IPR026031">
    <property type="entry name" value="Cyt_c_CcmB_bac"/>
</dbReference>